<feature type="chain" id="PRO_5045597377" description="T9SS C-terminal target domain-containing protein" evidence="1">
    <location>
        <begin position="20"/>
        <end position="482"/>
    </location>
</feature>
<dbReference type="Proteomes" id="UP000632273">
    <property type="component" value="Unassembled WGS sequence"/>
</dbReference>
<keyword evidence="1" id="KW-0732">Signal</keyword>
<accession>A0ABQ1UWH7</accession>
<organism evidence="2 3">
    <name type="scientific">Hymenobacter cavernae</name>
    <dbReference type="NCBI Taxonomy" id="2044852"/>
    <lineage>
        <taxon>Bacteria</taxon>
        <taxon>Pseudomonadati</taxon>
        <taxon>Bacteroidota</taxon>
        <taxon>Cytophagia</taxon>
        <taxon>Cytophagales</taxon>
        <taxon>Hymenobacteraceae</taxon>
        <taxon>Hymenobacter</taxon>
    </lineage>
</organism>
<feature type="signal peptide" evidence="1">
    <location>
        <begin position="1"/>
        <end position="19"/>
    </location>
</feature>
<gene>
    <name evidence="2" type="ORF">GCM10011383_45080</name>
</gene>
<evidence type="ECO:0000313" key="3">
    <source>
        <dbReference type="Proteomes" id="UP000632273"/>
    </source>
</evidence>
<evidence type="ECO:0000313" key="2">
    <source>
        <dbReference type="EMBL" id="GGF28315.1"/>
    </source>
</evidence>
<comment type="caution">
    <text evidence="2">The sequence shown here is derived from an EMBL/GenBank/DDBJ whole genome shotgun (WGS) entry which is preliminary data.</text>
</comment>
<dbReference type="InterPro" id="IPR026444">
    <property type="entry name" value="Secre_tail"/>
</dbReference>
<evidence type="ECO:0000256" key="1">
    <source>
        <dbReference type="SAM" id="SignalP"/>
    </source>
</evidence>
<reference evidence="3" key="1">
    <citation type="journal article" date="2019" name="Int. J. Syst. Evol. Microbiol.">
        <title>The Global Catalogue of Microorganisms (GCM) 10K type strain sequencing project: providing services to taxonomists for standard genome sequencing and annotation.</title>
        <authorList>
            <consortium name="The Broad Institute Genomics Platform"/>
            <consortium name="The Broad Institute Genome Sequencing Center for Infectious Disease"/>
            <person name="Wu L."/>
            <person name="Ma J."/>
        </authorList>
    </citation>
    <scope>NUCLEOTIDE SEQUENCE [LARGE SCALE GENOMIC DNA]</scope>
    <source>
        <strain evidence="3">CGMCC 1.15197</strain>
    </source>
</reference>
<evidence type="ECO:0008006" key="4">
    <source>
        <dbReference type="Google" id="ProtNLM"/>
    </source>
</evidence>
<sequence length="482" mass="50812">MKHAYFGVIIWFGTLTASAQGLTNSGATITLGSGASVQVEGAFLNTSSGTLMAPDGSLLQLTGNLTNQGTLTLPGKLVFNGQADQTLRGGGSFGTIEVNNTGAPGANRLLVPDDISISTQLLLTQGLLRTDPAAIVSLLGSAEVVGEAAGKYVQGNLRIRRAAVNAGTGAVSFSHGVVLNPNGQDLGAVTITRTAGLQLAGVSYGTNLGSTRQGLDRVWQVVAEQPPAAPVTLTLSWVADDDHGVSSTAPVQLWRAETAAAPWNSVGAPASASGRSFTASVAQLGTFTLSSASQPLPVELLHFSVQRQGTDALVRWATASEQDNAYFELESSIDGQAFQSLGRVAGQGSSSQAHAYQWVDQNLARYAAEHIYYRLHQVDHDGTETYSPVQVLQMSLAEGLQVQAWPNPYQQQFSLTVQTQLAGPAQVQITDAVGRLLSERQVQLPVGTSTLPLEEAARLTPGVYLLRVQQAEQQRMLKLVRE</sequence>
<dbReference type="EMBL" id="BMHT01000015">
    <property type="protein sequence ID" value="GGF28315.1"/>
    <property type="molecule type" value="Genomic_DNA"/>
</dbReference>
<keyword evidence="3" id="KW-1185">Reference proteome</keyword>
<proteinExistence type="predicted"/>
<dbReference type="RefSeq" id="WP_188816362.1">
    <property type="nucleotide sequence ID" value="NZ_BMHT01000015.1"/>
</dbReference>
<dbReference type="NCBIfam" id="TIGR04183">
    <property type="entry name" value="Por_Secre_tail"/>
    <property type="match status" value="1"/>
</dbReference>
<name>A0ABQ1UWH7_9BACT</name>
<protein>
    <recommendedName>
        <fullName evidence="4">T9SS C-terminal target domain-containing protein</fullName>
    </recommendedName>
</protein>